<proteinExistence type="predicted"/>
<dbReference type="EMBL" id="QAYC01000001">
    <property type="protein sequence ID" value="PTW51872.1"/>
    <property type="molecule type" value="Genomic_DNA"/>
</dbReference>
<dbReference type="AlphaFoldDB" id="A0A8E3AS69"/>
<dbReference type="RefSeq" id="WP_108022996.1">
    <property type="nucleotide sequence ID" value="NZ_QAYC01000001.1"/>
</dbReference>
<dbReference type="Proteomes" id="UP000244037">
    <property type="component" value="Unassembled WGS sequence"/>
</dbReference>
<dbReference type="OrthoDB" id="8005167at2"/>
<evidence type="ECO:0000313" key="3">
    <source>
        <dbReference type="Proteomes" id="UP000244037"/>
    </source>
</evidence>
<accession>A0A8E3AS69</accession>
<reference evidence="2 3" key="1">
    <citation type="submission" date="2018-04" db="EMBL/GenBank/DDBJ databases">
        <title>Genomic Encyclopedia of Archaeal and Bacterial Type Strains, Phase II (KMG-II): from individual species to whole genera.</title>
        <authorList>
            <person name="Goeker M."/>
        </authorList>
    </citation>
    <scope>NUCLEOTIDE SEQUENCE [LARGE SCALE GENOMIC DNA]</scope>
    <source>
        <strain evidence="2 3">DSM 19783</strain>
    </source>
</reference>
<protein>
    <submittedName>
        <fullName evidence="2">Uncharacterized protein YjiS (DUF1127 family)</fullName>
    </submittedName>
</protein>
<organism evidence="2 3">
    <name type="scientific">Rhodovulum kholense</name>
    <dbReference type="NCBI Taxonomy" id="453584"/>
    <lineage>
        <taxon>Bacteria</taxon>
        <taxon>Pseudomonadati</taxon>
        <taxon>Pseudomonadota</taxon>
        <taxon>Alphaproteobacteria</taxon>
        <taxon>Rhodobacterales</taxon>
        <taxon>Paracoccaceae</taxon>
        <taxon>Rhodovulum</taxon>
    </lineage>
</organism>
<keyword evidence="3" id="KW-1185">Reference proteome</keyword>
<gene>
    <name evidence="2" type="ORF">C8N38_101175</name>
</gene>
<evidence type="ECO:0000259" key="1">
    <source>
        <dbReference type="Pfam" id="PF06568"/>
    </source>
</evidence>
<dbReference type="InterPro" id="IPR009506">
    <property type="entry name" value="YjiS-like"/>
</dbReference>
<name>A0A8E3AS69_9RHOB</name>
<sequence length="65" mass="7447">MTVRQTVLSPNRRASAGPLARPFARWLRNRRTRADLARLAPHLVQDIGIDAKAARREAARPFWWG</sequence>
<feature type="domain" description="YjiS-like" evidence="1">
    <location>
        <begin position="20"/>
        <end position="50"/>
    </location>
</feature>
<evidence type="ECO:0000313" key="2">
    <source>
        <dbReference type="EMBL" id="PTW51872.1"/>
    </source>
</evidence>
<comment type="caution">
    <text evidence="2">The sequence shown here is derived from an EMBL/GenBank/DDBJ whole genome shotgun (WGS) entry which is preliminary data.</text>
</comment>
<dbReference type="Pfam" id="PF06568">
    <property type="entry name" value="YjiS-like"/>
    <property type="match status" value="1"/>
</dbReference>